<evidence type="ECO:0000313" key="3">
    <source>
        <dbReference type="Proteomes" id="UP001642487"/>
    </source>
</evidence>
<name>A0ABP0YTI3_9ROSI</name>
<sequence length="79" mass="8927">MIIHCLCSNSLFPLFSWISFTLCFNYKGKRRSFNGFSTLFSFPFRFANDEGNLTPSPAVVNATLIQFNSNWTSIPPPIG</sequence>
<reference evidence="2 3" key="1">
    <citation type="submission" date="2024-03" db="EMBL/GenBank/DDBJ databases">
        <authorList>
            <person name="Gkanogiannis A."/>
            <person name="Becerra Lopez-Lavalle L."/>
        </authorList>
    </citation>
    <scope>NUCLEOTIDE SEQUENCE [LARGE SCALE GENOMIC DNA]</scope>
</reference>
<evidence type="ECO:0008006" key="4">
    <source>
        <dbReference type="Google" id="ProtNLM"/>
    </source>
</evidence>
<gene>
    <name evidence="2" type="ORF">CITCOLO1_LOCUS13879</name>
</gene>
<keyword evidence="3" id="KW-1185">Reference proteome</keyword>
<keyword evidence="1" id="KW-0732">Signal</keyword>
<evidence type="ECO:0000256" key="1">
    <source>
        <dbReference type="SAM" id="SignalP"/>
    </source>
</evidence>
<dbReference type="EMBL" id="OZ021739">
    <property type="protein sequence ID" value="CAK9321787.1"/>
    <property type="molecule type" value="Genomic_DNA"/>
</dbReference>
<organism evidence="2 3">
    <name type="scientific">Citrullus colocynthis</name>
    <name type="common">colocynth</name>
    <dbReference type="NCBI Taxonomy" id="252529"/>
    <lineage>
        <taxon>Eukaryota</taxon>
        <taxon>Viridiplantae</taxon>
        <taxon>Streptophyta</taxon>
        <taxon>Embryophyta</taxon>
        <taxon>Tracheophyta</taxon>
        <taxon>Spermatophyta</taxon>
        <taxon>Magnoliopsida</taxon>
        <taxon>eudicotyledons</taxon>
        <taxon>Gunneridae</taxon>
        <taxon>Pentapetalae</taxon>
        <taxon>rosids</taxon>
        <taxon>fabids</taxon>
        <taxon>Cucurbitales</taxon>
        <taxon>Cucurbitaceae</taxon>
        <taxon>Benincaseae</taxon>
        <taxon>Citrullus</taxon>
    </lineage>
</organism>
<evidence type="ECO:0000313" key="2">
    <source>
        <dbReference type="EMBL" id="CAK9321787.1"/>
    </source>
</evidence>
<protein>
    <recommendedName>
        <fullName evidence="4">Secreted protein</fullName>
    </recommendedName>
</protein>
<feature type="chain" id="PRO_5046222393" description="Secreted protein" evidence="1">
    <location>
        <begin position="24"/>
        <end position="79"/>
    </location>
</feature>
<proteinExistence type="predicted"/>
<accession>A0ABP0YTI3</accession>
<feature type="signal peptide" evidence="1">
    <location>
        <begin position="1"/>
        <end position="23"/>
    </location>
</feature>
<dbReference type="Proteomes" id="UP001642487">
    <property type="component" value="Chromosome 5"/>
</dbReference>